<gene>
    <name evidence="2" type="ORF">FPZ52_18725</name>
</gene>
<dbReference type="AlphaFoldDB" id="A0A5B8JBZ0"/>
<feature type="domain" description="Fe/B12 periplasmic-binding" evidence="1">
    <location>
        <begin position="1"/>
        <end position="249"/>
    </location>
</feature>
<dbReference type="KEGG" id="lit:FPZ52_18725"/>
<protein>
    <submittedName>
        <fullName evidence="2">ABC transporter substrate-binding protein</fullName>
    </submittedName>
</protein>
<dbReference type="Proteomes" id="UP000318483">
    <property type="component" value="Plasmid unnamed4"/>
</dbReference>
<keyword evidence="2" id="KW-0614">Plasmid</keyword>
<dbReference type="PANTHER" id="PTHR30535">
    <property type="entry name" value="VITAMIN B12-BINDING PROTEIN"/>
    <property type="match status" value="1"/>
</dbReference>
<dbReference type="OrthoDB" id="1632039at2"/>
<organism evidence="2 3">
    <name type="scientific">Qingshengfaniella alkalisoli</name>
    <dbReference type="NCBI Taxonomy" id="2599296"/>
    <lineage>
        <taxon>Bacteria</taxon>
        <taxon>Pseudomonadati</taxon>
        <taxon>Pseudomonadota</taxon>
        <taxon>Alphaproteobacteria</taxon>
        <taxon>Rhodobacterales</taxon>
        <taxon>Paracoccaceae</taxon>
        <taxon>Qingshengfaniella</taxon>
    </lineage>
</organism>
<sequence length="250" mass="26540">MNLCTDQLAMLVAGPDQLMSVSDLALDSDSSAMVDRAGSYIINHGRAEEIYVLKPDLVVAGAYSDPATLGMLRRLGVRVEVFEPALSLDEVRDRVAQMGDVLGQDGRAADLLAAFDTRRDRLRPAQGNNPRAALYYPNGYTLGDETLAGALLAEAGFDNVAEELGLSYGGAFPLELLLMTAPDTVMTSPARPGKSRSEDILVHPALASLREGAAGLTLTPPDWMCGTPFALNALDVLVAHRAEILSGVSE</sequence>
<name>A0A5B8JBZ0_9RHOB</name>
<keyword evidence="3" id="KW-1185">Reference proteome</keyword>
<evidence type="ECO:0000313" key="3">
    <source>
        <dbReference type="Proteomes" id="UP000318483"/>
    </source>
</evidence>
<proteinExistence type="predicted"/>
<dbReference type="InterPro" id="IPR050902">
    <property type="entry name" value="ABC_Transporter_SBP"/>
</dbReference>
<dbReference type="PROSITE" id="PS50983">
    <property type="entry name" value="FE_B12_PBP"/>
    <property type="match status" value="1"/>
</dbReference>
<geneLocation type="plasmid" evidence="2 3">
    <name>unnamed4</name>
</geneLocation>
<dbReference type="SUPFAM" id="SSF53807">
    <property type="entry name" value="Helical backbone' metal receptor"/>
    <property type="match status" value="1"/>
</dbReference>
<accession>A0A5B8JBZ0</accession>
<evidence type="ECO:0000313" key="2">
    <source>
        <dbReference type="EMBL" id="QDY71747.1"/>
    </source>
</evidence>
<dbReference type="InterPro" id="IPR002491">
    <property type="entry name" value="ABC_transptr_periplasmic_BD"/>
</dbReference>
<reference evidence="2 3" key="1">
    <citation type="submission" date="2019-07" db="EMBL/GenBank/DDBJ databases">
        <title>Litoreibacter alkalisoli sp. nov., isolated from saline-alkaline soil.</title>
        <authorList>
            <person name="Wang S."/>
            <person name="Xu L."/>
            <person name="Xing Y.-T."/>
            <person name="Sun J.-Q."/>
        </authorList>
    </citation>
    <scope>NUCLEOTIDE SEQUENCE [LARGE SCALE GENOMIC DNA]</scope>
    <source>
        <strain evidence="2 3">LN3S51</strain>
        <plasmid evidence="2 3">unnamed4</plasmid>
    </source>
</reference>
<dbReference type="PANTHER" id="PTHR30535:SF34">
    <property type="entry name" value="MOLYBDATE-BINDING PROTEIN MOLA"/>
    <property type="match status" value="1"/>
</dbReference>
<evidence type="ECO:0000259" key="1">
    <source>
        <dbReference type="PROSITE" id="PS50983"/>
    </source>
</evidence>
<dbReference type="Pfam" id="PF01497">
    <property type="entry name" value="Peripla_BP_2"/>
    <property type="match status" value="1"/>
</dbReference>
<dbReference type="Gene3D" id="3.40.50.1980">
    <property type="entry name" value="Nitrogenase molybdenum iron protein domain"/>
    <property type="match status" value="2"/>
</dbReference>
<dbReference type="EMBL" id="CP042265">
    <property type="protein sequence ID" value="QDY71747.1"/>
    <property type="molecule type" value="Genomic_DNA"/>
</dbReference>